<protein>
    <recommendedName>
        <fullName evidence="4">F-box domain-containing protein</fullName>
    </recommendedName>
</protein>
<evidence type="ECO:0008006" key="4">
    <source>
        <dbReference type="Google" id="ProtNLM"/>
    </source>
</evidence>
<dbReference type="Proteomes" id="UP000663868">
    <property type="component" value="Unassembled WGS sequence"/>
</dbReference>
<gene>
    <name evidence="1" type="ORF">IZO911_LOCUS22859</name>
    <name evidence="2" type="ORF">KXQ929_LOCUS25007</name>
</gene>
<dbReference type="EMBL" id="CAJNOE010000259">
    <property type="protein sequence ID" value="CAF1097655.1"/>
    <property type="molecule type" value="Genomic_DNA"/>
</dbReference>
<name>A0A814NUT8_9BILA</name>
<reference evidence="1" key="1">
    <citation type="submission" date="2021-02" db="EMBL/GenBank/DDBJ databases">
        <authorList>
            <person name="Nowell W R."/>
        </authorList>
    </citation>
    <scope>NUCLEOTIDE SEQUENCE</scope>
</reference>
<evidence type="ECO:0000313" key="3">
    <source>
        <dbReference type="Proteomes" id="UP000663860"/>
    </source>
</evidence>
<dbReference type="EMBL" id="CAJOBB010002126">
    <property type="protein sequence ID" value="CAF3940486.1"/>
    <property type="molecule type" value="Genomic_DNA"/>
</dbReference>
<organism evidence="1 3">
    <name type="scientific">Adineta steineri</name>
    <dbReference type="NCBI Taxonomy" id="433720"/>
    <lineage>
        <taxon>Eukaryota</taxon>
        <taxon>Metazoa</taxon>
        <taxon>Spiralia</taxon>
        <taxon>Gnathifera</taxon>
        <taxon>Rotifera</taxon>
        <taxon>Eurotatoria</taxon>
        <taxon>Bdelloidea</taxon>
        <taxon>Adinetida</taxon>
        <taxon>Adinetidae</taxon>
        <taxon>Adineta</taxon>
    </lineage>
</organism>
<dbReference type="AlphaFoldDB" id="A0A814NUT8"/>
<evidence type="ECO:0000313" key="1">
    <source>
        <dbReference type="EMBL" id="CAF1097655.1"/>
    </source>
</evidence>
<proteinExistence type="predicted"/>
<evidence type="ECO:0000313" key="2">
    <source>
        <dbReference type="EMBL" id="CAF3940486.1"/>
    </source>
</evidence>
<dbReference type="Proteomes" id="UP000663860">
    <property type="component" value="Unassembled WGS sequence"/>
</dbReference>
<accession>A0A814NUT8</accession>
<comment type="caution">
    <text evidence="1">The sequence shown here is derived from an EMBL/GenBank/DDBJ whole genome shotgun (WGS) entry which is preliminary data.</text>
</comment>
<sequence length="155" mass="18243">MLSTFEDLPTEILIIIFKYSGDIFTILHTYLGLNQRLNRILLNKSLNLLTDFLYISIRDDFSNSNIFQQVSKQLLSINTPIDKDQLSKLLQPLICFQLQQKYIQFGQKLTKNEIIQLDDELKIQFYSLYKTPLTMKCIKYIESLILTKSARQECH</sequence>